<comment type="caution">
    <text evidence="2">The sequence shown here is derived from an EMBL/GenBank/DDBJ whole genome shotgun (WGS) entry which is preliminary data.</text>
</comment>
<evidence type="ECO:0000313" key="3">
    <source>
        <dbReference type="Proteomes" id="UP000176998"/>
    </source>
</evidence>
<evidence type="ECO:0000256" key="1">
    <source>
        <dbReference type="SAM" id="MobiDB-lite"/>
    </source>
</evidence>
<protein>
    <submittedName>
        <fullName evidence="2">Uncharacterized protein</fullName>
    </submittedName>
</protein>
<evidence type="ECO:0000313" key="2">
    <source>
        <dbReference type="EMBL" id="OHE96968.1"/>
    </source>
</evidence>
<keyword evidence="3" id="KW-1185">Reference proteome</keyword>
<sequence length="74" mass="8149">MVMELWPRSQGGIREHASTRGTSSHSSHSFARARQVSDQQLNDAMFETVASIVLENLVQACKAPSQVLCGRCFV</sequence>
<reference evidence="2" key="1">
    <citation type="submission" date="2016-09" db="EMBL/GenBank/DDBJ databases">
        <authorList>
            <person name="Capua I."/>
            <person name="De Benedictis P."/>
            <person name="Joannis T."/>
            <person name="Lombin L.H."/>
            <person name="Cattoli G."/>
        </authorList>
    </citation>
    <scope>NUCLEOTIDE SEQUENCE [LARGE SCALE GENOMIC DNA]</scope>
    <source>
        <strain evidence="2">IMI 309357</strain>
    </source>
</reference>
<feature type="region of interest" description="Disordered" evidence="1">
    <location>
        <begin position="1"/>
        <end position="34"/>
    </location>
</feature>
<dbReference type="AlphaFoldDB" id="A0A1G4B692"/>
<organism evidence="2 3">
    <name type="scientific">Colletotrichum orchidophilum</name>
    <dbReference type="NCBI Taxonomy" id="1209926"/>
    <lineage>
        <taxon>Eukaryota</taxon>
        <taxon>Fungi</taxon>
        <taxon>Dikarya</taxon>
        <taxon>Ascomycota</taxon>
        <taxon>Pezizomycotina</taxon>
        <taxon>Sordariomycetes</taxon>
        <taxon>Hypocreomycetidae</taxon>
        <taxon>Glomerellales</taxon>
        <taxon>Glomerellaceae</taxon>
        <taxon>Colletotrichum</taxon>
    </lineage>
</organism>
<dbReference type="EMBL" id="MJBS01000063">
    <property type="protein sequence ID" value="OHE96968.1"/>
    <property type="molecule type" value="Genomic_DNA"/>
</dbReference>
<gene>
    <name evidence="2" type="ORF">CORC01_07753</name>
</gene>
<accession>A0A1G4B692</accession>
<feature type="compositionally biased region" description="Low complexity" evidence="1">
    <location>
        <begin position="19"/>
        <end position="34"/>
    </location>
</feature>
<dbReference type="GeneID" id="34560898"/>
<dbReference type="RefSeq" id="XP_022474124.1">
    <property type="nucleotide sequence ID" value="XM_022619388.1"/>
</dbReference>
<proteinExistence type="predicted"/>
<name>A0A1G4B692_9PEZI</name>
<dbReference type="Proteomes" id="UP000176998">
    <property type="component" value="Unassembled WGS sequence"/>
</dbReference>